<feature type="domain" description="Conserved hypothetical protein CHP02679 N terminus" evidence="2">
    <location>
        <begin position="41"/>
        <end position="247"/>
    </location>
</feature>
<accession>A0A6C0TZT7</accession>
<dbReference type="InterPro" id="IPR013495">
    <property type="entry name" value="CHP02679"/>
</dbReference>
<proteinExistence type="predicted"/>
<evidence type="ECO:0000313" key="4">
    <source>
        <dbReference type="Proteomes" id="UP000477680"/>
    </source>
</evidence>
<reference evidence="3 4" key="1">
    <citation type="submission" date="2020-02" db="EMBL/GenBank/DDBJ databases">
        <title>Genome sequencing for Kineobactrum sp. M2.</title>
        <authorList>
            <person name="Park S.-J."/>
        </authorList>
    </citation>
    <scope>NUCLEOTIDE SEQUENCE [LARGE SCALE GENOMIC DNA]</scope>
    <source>
        <strain evidence="3 4">M2</strain>
    </source>
</reference>
<dbReference type="NCBIfam" id="TIGR02679">
    <property type="entry name" value="TIGR02679 family protein"/>
    <property type="match status" value="1"/>
</dbReference>
<dbReference type="Pfam" id="PF11796">
    <property type="entry name" value="DUF3323"/>
    <property type="match status" value="1"/>
</dbReference>
<dbReference type="InterPro" id="IPR024466">
    <property type="entry name" value="CHP02679_N"/>
</dbReference>
<evidence type="ECO:0000313" key="3">
    <source>
        <dbReference type="EMBL" id="QIB64217.1"/>
    </source>
</evidence>
<keyword evidence="4" id="KW-1185">Reference proteome</keyword>
<dbReference type="KEGG" id="kim:G3T16_01105"/>
<dbReference type="InterPro" id="IPR024465">
    <property type="entry name" value="DUF2399"/>
</dbReference>
<protein>
    <submittedName>
        <fullName evidence="3">TIGR02679 family protein</fullName>
    </submittedName>
</protein>
<dbReference type="AlphaFoldDB" id="A0A6C0TZT7"/>
<organism evidence="3 4">
    <name type="scientific">Kineobactrum salinum</name>
    <dbReference type="NCBI Taxonomy" id="2708301"/>
    <lineage>
        <taxon>Bacteria</taxon>
        <taxon>Pseudomonadati</taxon>
        <taxon>Pseudomonadota</taxon>
        <taxon>Gammaproteobacteria</taxon>
        <taxon>Cellvibrionales</taxon>
        <taxon>Halieaceae</taxon>
        <taxon>Kineobactrum</taxon>
    </lineage>
</organism>
<dbReference type="RefSeq" id="WP_163493467.1">
    <property type="nucleotide sequence ID" value="NZ_CP048711.1"/>
</dbReference>
<gene>
    <name evidence="3" type="ORF">G3T16_01105</name>
</gene>
<dbReference type="EMBL" id="CP048711">
    <property type="protein sequence ID" value="QIB64217.1"/>
    <property type="molecule type" value="Genomic_DNA"/>
</dbReference>
<dbReference type="Pfam" id="PF09664">
    <property type="entry name" value="DUF2399"/>
    <property type="match status" value="1"/>
</dbReference>
<dbReference type="Proteomes" id="UP000477680">
    <property type="component" value="Chromosome"/>
</dbReference>
<sequence length="420" mass="46418">MNGRQPDLRLQRLLGGSELATVRQRLRRRFERVEPGATLETIRLTGIDPDAHRALCQLTGRRSRLANSMTLNIPELDARLREAGLANSLRDALERLEGPIVAHARLKKERQARWEALMFSAKGGPLLREWQRSPTALTLLKRLGREPEQAEQLLTAADAVLQRLPASGLTRAQLAAETLGDAHALDSGRPVATLVLAAWRHHERSAMTVVDDSLDSISNGERQRDTWARPGVLVNELARPVLFLNLPGPLESSCTWLAGEPAYLSLRQLLRHSPLWPVAGRKVFVCENPNIVAIAADRLGTQCAPLVCTDGMPAAAQRTLLDQLAAAGAHLFYHGDYDWPGIAIGNHVMRTWQATPWRFGTGDYLAAFVETPKRPADLDGSEVNAIWDQELAPAMRRHRLAIAEEATAEVLLDELARSCQ</sequence>
<evidence type="ECO:0000259" key="2">
    <source>
        <dbReference type="Pfam" id="PF11796"/>
    </source>
</evidence>
<feature type="domain" description="DUF2399" evidence="1">
    <location>
        <begin position="263"/>
        <end position="415"/>
    </location>
</feature>
<name>A0A6C0TZT7_9GAMM</name>
<evidence type="ECO:0000259" key="1">
    <source>
        <dbReference type="Pfam" id="PF09664"/>
    </source>
</evidence>